<name>A0A9N7W1L5_PLEPL</name>
<organism evidence="1 2">
    <name type="scientific">Pleuronectes platessa</name>
    <name type="common">European plaice</name>
    <dbReference type="NCBI Taxonomy" id="8262"/>
    <lineage>
        <taxon>Eukaryota</taxon>
        <taxon>Metazoa</taxon>
        <taxon>Chordata</taxon>
        <taxon>Craniata</taxon>
        <taxon>Vertebrata</taxon>
        <taxon>Euteleostomi</taxon>
        <taxon>Actinopterygii</taxon>
        <taxon>Neopterygii</taxon>
        <taxon>Teleostei</taxon>
        <taxon>Neoteleostei</taxon>
        <taxon>Acanthomorphata</taxon>
        <taxon>Carangaria</taxon>
        <taxon>Pleuronectiformes</taxon>
        <taxon>Pleuronectoidei</taxon>
        <taxon>Pleuronectidae</taxon>
        <taxon>Pleuronectes</taxon>
    </lineage>
</organism>
<evidence type="ECO:0000313" key="2">
    <source>
        <dbReference type="Proteomes" id="UP001153269"/>
    </source>
</evidence>
<sequence>MDVDTRSKTGSVRWIQVLKDSSIQFPLRVAGGRWSKSIGPEAGVYMFDIQRQPVRKTPAELGFERGTGNPPAGEPSVNICVQYNEINDPVPPVSSSHLHLRAPHELNIKKASPNARRPQRTRAVHIYHGKQVNEAGPLFFSSDGMKQVTLALQPLAFSLDPFAN</sequence>
<evidence type="ECO:0000313" key="1">
    <source>
        <dbReference type="EMBL" id="CAB1459999.1"/>
    </source>
</evidence>
<dbReference type="AlphaFoldDB" id="A0A9N7W1L5"/>
<keyword evidence="2" id="KW-1185">Reference proteome</keyword>
<comment type="caution">
    <text evidence="1">The sequence shown here is derived from an EMBL/GenBank/DDBJ whole genome shotgun (WGS) entry which is preliminary data.</text>
</comment>
<dbReference type="Proteomes" id="UP001153269">
    <property type="component" value="Unassembled WGS sequence"/>
</dbReference>
<protein>
    <submittedName>
        <fullName evidence="1">Uncharacterized protein</fullName>
    </submittedName>
</protein>
<gene>
    <name evidence="1" type="ORF">PLEPLA_LOCUS47836</name>
</gene>
<accession>A0A9N7W1L5</accession>
<reference evidence="1" key="1">
    <citation type="submission" date="2020-03" db="EMBL/GenBank/DDBJ databases">
        <authorList>
            <person name="Weist P."/>
        </authorList>
    </citation>
    <scope>NUCLEOTIDE SEQUENCE</scope>
</reference>
<proteinExistence type="predicted"/>
<dbReference type="EMBL" id="CADEAL010004456">
    <property type="protein sequence ID" value="CAB1459999.1"/>
    <property type="molecule type" value="Genomic_DNA"/>
</dbReference>